<dbReference type="InterPro" id="IPR016024">
    <property type="entry name" value="ARM-type_fold"/>
</dbReference>
<feature type="domain" description="MI" evidence="9">
    <location>
        <begin position="1"/>
        <end position="92"/>
    </location>
</feature>
<dbReference type="PANTHER" id="PTHR12626">
    <property type="entry name" value="PROGRAMMED CELL DEATH 4"/>
    <property type="match status" value="1"/>
</dbReference>
<comment type="similarity">
    <text evidence="3">Belongs to the PDCD4 family.</text>
</comment>
<proteinExistence type="inferred from homology"/>
<dbReference type="GO" id="GO:0005829">
    <property type="term" value="C:cytosol"/>
    <property type="evidence" value="ECO:0007669"/>
    <property type="project" value="TreeGrafter"/>
</dbReference>
<dbReference type="InterPro" id="IPR003891">
    <property type="entry name" value="Initiation_fac_eIF4g_MI"/>
</dbReference>
<dbReference type="Proteomes" id="UP000237246">
    <property type="component" value="Unassembled WGS sequence"/>
</dbReference>
<dbReference type="Pfam" id="PF02847">
    <property type="entry name" value="MA3"/>
    <property type="match status" value="1"/>
</dbReference>
<evidence type="ECO:0000256" key="4">
    <source>
        <dbReference type="ARBA" id="ARBA00014414"/>
    </source>
</evidence>
<protein>
    <recommendedName>
        <fullName evidence="4">Programmed cell death protein 4</fullName>
    </recommendedName>
</protein>
<evidence type="ECO:0000259" key="9">
    <source>
        <dbReference type="PROSITE" id="PS51366"/>
    </source>
</evidence>
<accession>A0A2P4S8T9</accession>
<keyword evidence="8" id="KW-0539">Nucleus</keyword>
<comment type="caution">
    <text evidence="10">The sequence shown here is derived from an EMBL/GenBank/DDBJ whole genome shotgun (WGS) entry which is preliminary data.</text>
</comment>
<dbReference type="OrthoDB" id="414546at2759"/>
<evidence type="ECO:0000313" key="11">
    <source>
        <dbReference type="Proteomes" id="UP000237246"/>
    </source>
</evidence>
<dbReference type="EMBL" id="PPHD01082382">
    <property type="protein sequence ID" value="POI20515.1"/>
    <property type="molecule type" value="Genomic_DNA"/>
</dbReference>
<evidence type="ECO:0000256" key="7">
    <source>
        <dbReference type="ARBA" id="ARBA00022884"/>
    </source>
</evidence>
<keyword evidence="7" id="KW-0694">RNA-binding</keyword>
<evidence type="ECO:0000256" key="5">
    <source>
        <dbReference type="ARBA" id="ARBA00022490"/>
    </source>
</evidence>
<evidence type="ECO:0000256" key="2">
    <source>
        <dbReference type="ARBA" id="ARBA00004496"/>
    </source>
</evidence>
<dbReference type="SUPFAM" id="SSF48371">
    <property type="entry name" value="ARM repeat"/>
    <property type="match status" value="1"/>
</dbReference>
<dbReference type="GO" id="GO:0045892">
    <property type="term" value="P:negative regulation of DNA-templated transcription"/>
    <property type="evidence" value="ECO:0007669"/>
    <property type="project" value="InterPro"/>
</dbReference>
<dbReference type="GO" id="GO:0005634">
    <property type="term" value="C:nucleus"/>
    <property type="evidence" value="ECO:0007669"/>
    <property type="project" value="UniProtKB-SubCell"/>
</dbReference>
<dbReference type="InterPro" id="IPR039778">
    <property type="entry name" value="PDCD4"/>
</dbReference>
<dbReference type="PROSITE" id="PS51366">
    <property type="entry name" value="MI"/>
    <property type="match status" value="1"/>
</dbReference>
<evidence type="ECO:0000256" key="3">
    <source>
        <dbReference type="ARBA" id="ARBA00005497"/>
    </source>
</evidence>
<dbReference type="AlphaFoldDB" id="A0A2P4S8T9"/>
<evidence type="ECO:0000256" key="1">
    <source>
        <dbReference type="ARBA" id="ARBA00004123"/>
    </source>
</evidence>
<gene>
    <name evidence="10" type="ORF">CIB84_015738</name>
</gene>
<keyword evidence="11" id="KW-1185">Reference proteome</keyword>
<name>A0A2P4S8T9_BAMTH</name>
<evidence type="ECO:0000256" key="8">
    <source>
        <dbReference type="ARBA" id="ARBA00023242"/>
    </source>
</evidence>
<comment type="subcellular location">
    <subcellularLocation>
        <location evidence="2">Cytoplasm</location>
    </subcellularLocation>
    <subcellularLocation>
        <location evidence="1">Nucleus</location>
    </subcellularLocation>
</comment>
<reference evidence="10 11" key="1">
    <citation type="submission" date="2018-01" db="EMBL/GenBank/DDBJ databases">
        <title>Comparison of the Chinese Bamboo Partridge and Red Junglefowl genome sequences highlights the importance of demography in genome evolution.</title>
        <authorList>
            <person name="Tiley G.P."/>
            <person name="Kimball R.T."/>
            <person name="Braun E.L."/>
            <person name="Burleigh J.G."/>
        </authorList>
    </citation>
    <scope>NUCLEOTIDE SEQUENCE [LARGE SCALE GENOMIC DNA]</scope>
    <source>
        <strain evidence="10">RTK389</strain>
        <tissue evidence="10">Blood</tissue>
    </source>
</reference>
<evidence type="ECO:0000256" key="6">
    <source>
        <dbReference type="ARBA" id="ARBA00022737"/>
    </source>
</evidence>
<sequence>MVLESTGEKTFKMMLDLLKSLSRSSVITMDQMKRNNQIILCILKLQGYERVYCEIPDINLDVPHSYSVLERFVEECFQAGIISKPLRDLCPSRYLLYYKEVLALSLEAGSSNLGLT</sequence>
<feature type="non-terminal residue" evidence="10">
    <location>
        <position position="116"/>
    </location>
</feature>
<organism evidence="10 11">
    <name type="scientific">Bambusicola thoracicus</name>
    <name type="common">Chinese bamboo-partridge</name>
    <name type="synonym">Perdix thoracica</name>
    <dbReference type="NCBI Taxonomy" id="9083"/>
    <lineage>
        <taxon>Eukaryota</taxon>
        <taxon>Metazoa</taxon>
        <taxon>Chordata</taxon>
        <taxon>Craniata</taxon>
        <taxon>Vertebrata</taxon>
        <taxon>Euteleostomi</taxon>
        <taxon>Archelosauria</taxon>
        <taxon>Archosauria</taxon>
        <taxon>Dinosauria</taxon>
        <taxon>Saurischia</taxon>
        <taxon>Theropoda</taxon>
        <taxon>Coelurosauria</taxon>
        <taxon>Aves</taxon>
        <taxon>Neognathae</taxon>
        <taxon>Galloanserae</taxon>
        <taxon>Galliformes</taxon>
        <taxon>Phasianidae</taxon>
        <taxon>Perdicinae</taxon>
        <taxon>Bambusicola</taxon>
    </lineage>
</organism>
<dbReference type="Gene3D" id="1.25.40.180">
    <property type="match status" value="1"/>
</dbReference>
<evidence type="ECO:0000313" key="10">
    <source>
        <dbReference type="EMBL" id="POI20515.1"/>
    </source>
</evidence>
<dbReference type="GO" id="GO:0003723">
    <property type="term" value="F:RNA binding"/>
    <property type="evidence" value="ECO:0007669"/>
    <property type="project" value="UniProtKB-KW"/>
</dbReference>
<dbReference type="PANTHER" id="PTHR12626:SF3">
    <property type="entry name" value="PROGRAMMED CELL DEATH PROTEIN 4"/>
    <property type="match status" value="1"/>
</dbReference>
<keyword evidence="5" id="KW-0963">Cytoplasm</keyword>
<keyword evidence="6" id="KW-0677">Repeat</keyword>